<evidence type="ECO:0000313" key="2">
    <source>
        <dbReference type="Proteomes" id="UP001240150"/>
    </source>
</evidence>
<dbReference type="RefSeq" id="WP_284919029.1">
    <property type="nucleotide sequence ID" value="NZ_CP126980.1"/>
</dbReference>
<reference evidence="1 2" key="1">
    <citation type="submission" date="2023-06" db="EMBL/GenBank/DDBJ databases">
        <authorList>
            <person name="Yushchuk O."/>
            <person name="Binda E."/>
            <person name="Ruckert-Reed C."/>
            <person name="Fedorenko V."/>
            <person name="Kalinowski J."/>
            <person name="Marinelli F."/>
        </authorList>
    </citation>
    <scope>NUCLEOTIDE SEQUENCE [LARGE SCALE GENOMIC DNA]</scope>
    <source>
        <strain evidence="1 2">NRRL 3884</strain>
    </source>
</reference>
<dbReference type="EMBL" id="CP126980">
    <property type="protein sequence ID" value="WIM97631.1"/>
    <property type="molecule type" value="Genomic_DNA"/>
</dbReference>
<protein>
    <submittedName>
        <fullName evidence="1">Uncharacterized protein</fullName>
    </submittedName>
</protein>
<organism evidence="1 2">
    <name type="scientific">Actinoplanes oblitus</name>
    <dbReference type="NCBI Taxonomy" id="3040509"/>
    <lineage>
        <taxon>Bacteria</taxon>
        <taxon>Bacillati</taxon>
        <taxon>Actinomycetota</taxon>
        <taxon>Actinomycetes</taxon>
        <taxon>Micromonosporales</taxon>
        <taxon>Micromonosporaceae</taxon>
        <taxon>Actinoplanes</taxon>
    </lineage>
</organism>
<sequence>MSTPLLRLIPTDPHWEPEPAAIERARALLGRLLPDREIGHQAYRSVFFIDQGENFEEVRCPRCRTVLDVGWWGERVNRAAEHGFADLAVRCPSCDLDTTLNDLDYRLPAGFARFELTVADPPPDGLPAAGLSAIGQALGHEIRAVLTRY</sequence>
<name>A0ABY8WID3_9ACTN</name>
<keyword evidence="2" id="KW-1185">Reference proteome</keyword>
<gene>
    <name evidence="1" type="ORF">ACTOB_001171</name>
</gene>
<proteinExistence type="predicted"/>
<accession>A0ABY8WID3</accession>
<evidence type="ECO:0000313" key="1">
    <source>
        <dbReference type="EMBL" id="WIM97631.1"/>
    </source>
</evidence>
<dbReference type="Proteomes" id="UP001240150">
    <property type="component" value="Chromosome"/>
</dbReference>